<keyword evidence="1" id="KW-0812">Transmembrane</keyword>
<organism evidence="2 3">
    <name type="scientific">Turneriella parva (strain ATCC BAA-1111 / DSM 21527 / NCTC 11395 / H)</name>
    <name type="common">Leptospira parva</name>
    <dbReference type="NCBI Taxonomy" id="869212"/>
    <lineage>
        <taxon>Bacteria</taxon>
        <taxon>Pseudomonadati</taxon>
        <taxon>Spirochaetota</taxon>
        <taxon>Spirochaetia</taxon>
        <taxon>Leptospirales</taxon>
        <taxon>Leptospiraceae</taxon>
        <taxon>Turneriella</taxon>
    </lineage>
</organism>
<evidence type="ECO:0000313" key="2">
    <source>
        <dbReference type="EMBL" id="AFM13787.1"/>
    </source>
</evidence>
<proteinExistence type="predicted"/>
<feature type="transmembrane region" description="Helical" evidence="1">
    <location>
        <begin position="21"/>
        <end position="44"/>
    </location>
</feature>
<feature type="transmembrane region" description="Helical" evidence="1">
    <location>
        <begin position="74"/>
        <end position="94"/>
    </location>
</feature>
<feature type="transmembrane region" description="Helical" evidence="1">
    <location>
        <begin position="154"/>
        <end position="174"/>
    </location>
</feature>
<evidence type="ECO:0000313" key="3">
    <source>
        <dbReference type="Proteomes" id="UP000006048"/>
    </source>
</evidence>
<dbReference type="STRING" id="869212.Turpa_3148"/>
<evidence type="ECO:0000256" key="1">
    <source>
        <dbReference type="SAM" id="Phobius"/>
    </source>
</evidence>
<dbReference type="AlphaFoldDB" id="I4B930"/>
<dbReference type="KEGG" id="tpx:Turpa_3148"/>
<feature type="transmembrane region" description="Helical" evidence="1">
    <location>
        <begin position="50"/>
        <end position="67"/>
    </location>
</feature>
<reference evidence="2 3" key="1">
    <citation type="submission" date="2012-06" db="EMBL/GenBank/DDBJ databases">
        <title>The complete chromosome of genome of Turneriella parva DSM 21527.</title>
        <authorList>
            <consortium name="US DOE Joint Genome Institute (JGI-PGF)"/>
            <person name="Lucas S."/>
            <person name="Han J."/>
            <person name="Lapidus A."/>
            <person name="Bruce D."/>
            <person name="Goodwin L."/>
            <person name="Pitluck S."/>
            <person name="Peters L."/>
            <person name="Kyrpides N."/>
            <person name="Mavromatis K."/>
            <person name="Ivanova N."/>
            <person name="Mikhailova N."/>
            <person name="Chertkov O."/>
            <person name="Detter J.C."/>
            <person name="Tapia R."/>
            <person name="Han C."/>
            <person name="Land M."/>
            <person name="Hauser L."/>
            <person name="Markowitz V."/>
            <person name="Cheng J.-F."/>
            <person name="Hugenholtz P."/>
            <person name="Woyke T."/>
            <person name="Wu D."/>
            <person name="Gronow S."/>
            <person name="Wellnitz S."/>
            <person name="Brambilla E."/>
            <person name="Klenk H.-P."/>
            <person name="Eisen J.A."/>
        </authorList>
    </citation>
    <scope>NUCLEOTIDE SEQUENCE [LARGE SCALE GENOMIC DNA]</scope>
    <source>
        <strain evidence="3">ATCC BAA-1111 / DSM 21527 / NCTC 11395 / H</strain>
    </source>
</reference>
<dbReference type="RefSeq" id="WP_014804287.1">
    <property type="nucleotide sequence ID" value="NC_018020.1"/>
</dbReference>
<accession>I4B930</accession>
<sequence>MKSAAGIFLERRAALAWHDKVEARVSIALLLLVFLAIPTFLLLIQNSIFIVYYLIYPPICASGIYLMSRGKPYLGSIVVVASVYMVVAFMSWLIGFGQVHQLKWWIIALLPWVMFSESRRVTIIVMTLIPVFFSLVLRYLPQWESPLLPAERDFIRHILSMSVALGGFTALYFMRRQYFATERLRRLENEFYSNTLDSIPLPIIIKDGITLEYVFFNSAAQLTYDLRPDARNSNITTFSETSATAVSRLDQEVLRSVTYHIEPDENLVHTTGIHWHFRTYRIPLELESSGRRLLITISEDLRALNLAIRRAEETRELTARVFSTLSPLVARYDIKARRVTVLNPPEWLNAWAQLESDMKAYLEFNLAAKNFSEPGLRRSEQFVLAGRNFELFLLVAAPANDVTCIVFESGRPQ</sequence>
<dbReference type="Proteomes" id="UP000006048">
    <property type="component" value="Chromosome"/>
</dbReference>
<name>I4B930_TURPD</name>
<gene>
    <name evidence="2" type="ordered locus">Turpa_3148</name>
</gene>
<keyword evidence="3" id="KW-1185">Reference proteome</keyword>
<dbReference type="EMBL" id="CP002959">
    <property type="protein sequence ID" value="AFM13787.1"/>
    <property type="molecule type" value="Genomic_DNA"/>
</dbReference>
<keyword evidence="1" id="KW-1133">Transmembrane helix</keyword>
<dbReference type="HOGENOM" id="CLU_665554_0_0_12"/>
<feature type="transmembrane region" description="Helical" evidence="1">
    <location>
        <begin position="123"/>
        <end position="142"/>
    </location>
</feature>
<protein>
    <submittedName>
        <fullName evidence="2">Uncharacterized protein</fullName>
    </submittedName>
</protein>
<keyword evidence="1" id="KW-0472">Membrane</keyword>